<dbReference type="PANTHER" id="PTHR47481">
    <property type="match status" value="1"/>
</dbReference>
<dbReference type="OrthoDB" id="1675975at2759"/>
<organism evidence="2 3">
    <name type="scientific">Nyssa sinensis</name>
    <dbReference type="NCBI Taxonomy" id="561372"/>
    <lineage>
        <taxon>Eukaryota</taxon>
        <taxon>Viridiplantae</taxon>
        <taxon>Streptophyta</taxon>
        <taxon>Embryophyta</taxon>
        <taxon>Tracheophyta</taxon>
        <taxon>Spermatophyta</taxon>
        <taxon>Magnoliopsida</taxon>
        <taxon>eudicotyledons</taxon>
        <taxon>Gunneridae</taxon>
        <taxon>Pentapetalae</taxon>
        <taxon>asterids</taxon>
        <taxon>Cornales</taxon>
        <taxon>Nyssaceae</taxon>
        <taxon>Nyssa</taxon>
    </lineage>
</organism>
<name>A0A5J5BX86_9ASTE</name>
<feature type="region of interest" description="Disordered" evidence="1">
    <location>
        <begin position="201"/>
        <end position="292"/>
    </location>
</feature>
<dbReference type="AlphaFoldDB" id="A0A5J5BX86"/>
<feature type="compositionally biased region" description="Polar residues" evidence="1">
    <location>
        <begin position="381"/>
        <end position="391"/>
    </location>
</feature>
<feature type="compositionally biased region" description="Polar residues" evidence="1">
    <location>
        <begin position="648"/>
        <end position="658"/>
    </location>
</feature>
<evidence type="ECO:0000256" key="1">
    <source>
        <dbReference type="SAM" id="MobiDB-lite"/>
    </source>
</evidence>
<dbReference type="PANTHER" id="PTHR47481:SF2">
    <property type="entry name" value="RETROTRANSPOSON GAG DOMAIN-CONTAINING PROTEIN"/>
    <property type="match status" value="1"/>
</dbReference>
<feature type="region of interest" description="Disordered" evidence="1">
    <location>
        <begin position="509"/>
        <end position="534"/>
    </location>
</feature>
<feature type="region of interest" description="Disordered" evidence="1">
    <location>
        <begin position="381"/>
        <end position="400"/>
    </location>
</feature>
<evidence type="ECO:0000313" key="3">
    <source>
        <dbReference type="Proteomes" id="UP000325577"/>
    </source>
</evidence>
<evidence type="ECO:0000313" key="2">
    <source>
        <dbReference type="EMBL" id="KAA8547206.1"/>
    </source>
</evidence>
<feature type="region of interest" description="Disordered" evidence="1">
    <location>
        <begin position="562"/>
        <end position="658"/>
    </location>
</feature>
<feature type="compositionally biased region" description="Basic and acidic residues" evidence="1">
    <location>
        <begin position="511"/>
        <end position="524"/>
    </location>
</feature>
<proteinExistence type="predicted"/>
<feature type="compositionally biased region" description="Low complexity" evidence="1">
    <location>
        <begin position="255"/>
        <end position="274"/>
    </location>
</feature>
<dbReference type="EMBL" id="CM018032">
    <property type="protein sequence ID" value="KAA8547206.1"/>
    <property type="molecule type" value="Genomic_DNA"/>
</dbReference>
<keyword evidence="3" id="KW-1185">Reference proteome</keyword>
<gene>
    <name evidence="2" type="ORF">F0562_003638</name>
</gene>
<dbReference type="Pfam" id="PF14223">
    <property type="entry name" value="Retrotran_gag_2"/>
    <property type="match status" value="1"/>
</dbReference>
<sequence>MATLCVNVGNFITLRLTPNNYPLWREQALALAESQELVGHLTNENPTPNRFIIPNPSNSTNADNTIPQLTDAFIAWRKSDRLLRRWIIGTLSEEALGLVVGLDTAHATTQHTEHIRTFKGLCDNLAAIGQPVPDQEKVFCLLTSLGPQYETFTTTMLKPPRPSYSELVSQLQNYDQRRNWFSSHTDVQVSTLSHQVAFYGQQQQRSQTNNSGYRGSTQNFTSTGRGFQAQQSKDSSQAYNSSPTSAQRQPPPPGGFQAQQSKDSSQAYNSSSASVQRRPLPPGERRMTPFEREKYRDQQCQYCGMMGHIAKICWWVPKKSTPQDEIPQALAALTLDNTIANTEWTTDTGASNHMTGKPGTYSVSSTAPCFSPLPQFQDTTTFPQHSMSLEPSPQLPLHTVPQTTTTNIANDFPEFLDSTDTPEISSPHETHTLANLELHQTVAPQPATILTELPHHTRAPAEHTHPMVTRSQLGVVKPNPKCGKQLKEQVSLPVACNEILFTEARQLKSMKKQEYDSTADEKAMGTKQDSQAINLDQIPVGHKNDLRAPDADHIPSVDYSAAEKKEILPPMTPNQSLGFGNSDAVDKDDFRPTTPGNSPGVGHTFVGHKDDIQAKALGNDPADSHSTAGDTDDFRHTNPGHSPGIGHSFQNTNAEPNA</sequence>
<dbReference type="Proteomes" id="UP000325577">
    <property type="component" value="Linkage Group LG1"/>
</dbReference>
<reference evidence="2 3" key="1">
    <citation type="submission" date="2019-09" db="EMBL/GenBank/DDBJ databases">
        <title>A chromosome-level genome assembly of the Chinese tupelo Nyssa sinensis.</title>
        <authorList>
            <person name="Yang X."/>
            <person name="Kang M."/>
            <person name="Yang Y."/>
            <person name="Xiong H."/>
            <person name="Wang M."/>
            <person name="Zhang Z."/>
            <person name="Wang Z."/>
            <person name="Wu H."/>
            <person name="Ma T."/>
            <person name="Liu J."/>
            <person name="Xi Z."/>
        </authorList>
    </citation>
    <scope>NUCLEOTIDE SEQUENCE [LARGE SCALE GENOMIC DNA]</scope>
    <source>
        <strain evidence="2">J267</strain>
        <tissue evidence="2">Leaf</tissue>
    </source>
</reference>
<feature type="compositionally biased region" description="Polar residues" evidence="1">
    <location>
        <begin position="201"/>
        <end position="245"/>
    </location>
</feature>
<accession>A0A5J5BX86</accession>
<evidence type="ECO:0008006" key="4">
    <source>
        <dbReference type="Google" id="ProtNLM"/>
    </source>
</evidence>
<feature type="compositionally biased region" description="Basic and acidic residues" evidence="1">
    <location>
        <begin position="283"/>
        <end position="292"/>
    </location>
</feature>
<protein>
    <recommendedName>
        <fullName evidence="4">Retrotransposon Copia-like N-terminal domain-containing protein</fullName>
    </recommendedName>
</protein>